<reference evidence="3" key="1">
    <citation type="journal article" date="2019" name="Environ. Microbiol.">
        <title>Fungal ecological strategies reflected in gene transcription - a case study of two litter decomposers.</title>
        <authorList>
            <person name="Barbi F."/>
            <person name="Kohler A."/>
            <person name="Barry K."/>
            <person name="Baskaran P."/>
            <person name="Daum C."/>
            <person name="Fauchery L."/>
            <person name="Ihrmark K."/>
            <person name="Kuo A."/>
            <person name="LaButti K."/>
            <person name="Lipzen A."/>
            <person name="Morin E."/>
            <person name="Grigoriev I.V."/>
            <person name="Henrissat B."/>
            <person name="Lindahl B."/>
            <person name="Martin F."/>
        </authorList>
    </citation>
    <scope>NUCLEOTIDE SEQUENCE</scope>
    <source>
        <strain evidence="3">JB14</strain>
    </source>
</reference>
<feature type="compositionally biased region" description="Basic residues" evidence="1">
    <location>
        <begin position="16"/>
        <end position="27"/>
    </location>
</feature>
<evidence type="ECO:0000313" key="3">
    <source>
        <dbReference type="EMBL" id="KAE9387326.1"/>
    </source>
</evidence>
<dbReference type="Pfam" id="PF09820">
    <property type="entry name" value="AAA-ATPase_like"/>
    <property type="match status" value="1"/>
</dbReference>
<sequence>MLSNNTTIATHSGVPRSKRKGHSPSRSMRKALAGLGLGARLGFTRKSSVSSSPYTSHTVHSSTAIGEDLNAFQTTGSVPPLNVQPLWEPSTSVAAHLPIVHSKSEISMSLPFRYGRMLLHRPAGFGKTTFLKELGQFCDVVRNDGDSNFRYFTPENTKSSYVAIHRANYLILHFDFDTLHPGASDTFTVAGFRDQLMSVIRGQLEKYISKYSEKGLLGLLPIDEPSQLSLTQMCHYIPRRSDYTTIITIDNYDAPFLNAPPGRLTDVEDVIAELFYGNVLAVFGGYGVMRPKLIIMGSGMRDYPAPAKRIVEWLSLVDCTRYPCYAEMVGLTTSEIEAGIRALVEDEGIRLALFKEIENTCWRESFMEGPDAEATLGQKPSFPVMVVVYYVMIVVSRFSQLREPPCLG</sequence>
<organism evidence="3 4">
    <name type="scientific">Gymnopus androsaceus JB14</name>
    <dbReference type="NCBI Taxonomy" id="1447944"/>
    <lineage>
        <taxon>Eukaryota</taxon>
        <taxon>Fungi</taxon>
        <taxon>Dikarya</taxon>
        <taxon>Basidiomycota</taxon>
        <taxon>Agaricomycotina</taxon>
        <taxon>Agaricomycetes</taxon>
        <taxon>Agaricomycetidae</taxon>
        <taxon>Agaricales</taxon>
        <taxon>Marasmiineae</taxon>
        <taxon>Omphalotaceae</taxon>
        <taxon>Gymnopus</taxon>
    </lineage>
</organism>
<dbReference type="OrthoDB" id="2895184at2759"/>
<gene>
    <name evidence="3" type="ORF">BT96DRAFT_948452</name>
</gene>
<dbReference type="InterPro" id="IPR018631">
    <property type="entry name" value="AAA-ATPase-like_dom"/>
</dbReference>
<proteinExistence type="predicted"/>
<dbReference type="Proteomes" id="UP000799118">
    <property type="component" value="Unassembled WGS sequence"/>
</dbReference>
<evidence type="ECO:0000256" key="1">
    <source>
        <dbReference type="SAM" id="MobiDB-lite"/>
    </source>
</evidence>
<feature type="compositionally biased region" description="Polar residues" evidence="1">
    <location>
        <begin position="1"/>
        <end position="10"/>
    </location>
</feature>
<accession>A0A6A4GPG4</accession>
<evidence type="ECO:0000259" key="2">
    <source>
        <dbReference type="Pfam" id="PF09820"/>
    </source>
</evidence>
<keyword evidence="4" id="KW-1185">Reference proteome</keyword>
<protein>
    <recommendedName>
        <fullName evidence="2">AAA-ATPase-like domain-containing protein</fullName>
    </recommendedName>
</protein>
<dbReference type="AlphaFoldDB" id="A0A6A4GPG4"/>
<name>A0A6A4GPG4_9AGAR</name>
<dbReference type="EMBL" id="ML769808">
    <property type="protein sequence ID" value="KAE9387326.1"/>
    <property type="molecule type" value="Genomic_DNA"/>
</dbReference>
<dbReference type="PANTHER" id="PTHR34825">
    <property type="entry name" value="CONSERVED PROTEIN, WITH A WEAK D-GALACTARATE DEHYDRATASE/ALTRONATE HYDROLASE DOMAIN"/>
    <property type="match status" value="1"/>
</dbReference>
<feature type="region of interest" description="Disordered" evidence="1">
    <location>
        <begin position="1"/>
        <end position="27"/>
    </location>
</feature>
<dbReference type="PANTHER" id="PTHR34825:SF1">
    <property type="entry name" value="AAA-ATPASE-LIKE DOMAIN-CONTAINING PROTEIN"/>
    <property type="match status" value="1"/>
</dbReference>
<feature type="domain" description="AAA-ATPase-like" evidence="2">
    <location>
        <begin position="116"/>
        <end position="259"/>
    </location>
</feature>
<evidence type="ECO:0000313" key="4">
    <source>
        <dbReference type="Proteomes" id="UP000799118"/>
    </source>
</evidence>